<evidence type="ECO:0000256" key="4">
    <source>
        <dbReference type="ARBA" id="ARBA00022989"/>
    </source>
</evidence>
<proteinExistence type="predicted"/>
<dbReference type="OrthoDB" id="9804361at2"/>
<comment type="subcellular location">
    <subcellularLocation>
        <location evidence="1">Cell membrane</location>
        <topology evidence="1">Multi-pass membrane protein</topology>
    </subcellularLocation>
</comment>
<accession>A0A512NLI6</accession>
<evidence type="ECO:0000256" key="6">
    <source>
        <dbReference type="SAM" id="Phobius"/>
    </source>
</evidence>
<dbReference type="Proteomes" id="UP000321058">
    <property type="component" value="Unassembled WGS sequence"/>
</dbReference>
<protein>
    <recommendedName>
        <fullName evidence="9">Branched-chain amino acid ABC transporter permease</fullName>
    </recommendedName>
</protein>
<evidence type="ECO:0000313" key="7">
    <source>
        <dbReference type="EMBL" id="GEP59810.1"/>
    </source>
</evidence>
<dbReference type="RefSeq" id="WP_147155196.1">
    <property type="nucleotide sequence ID" value="NZ_BKAJ01000140.1"/>
</dbReference>
<keyword evidence="3 6" id="KW-0812">Transmembrane</keyword>
<keyword evidence="8" id="KW-1185">Reference proteome</keyword>
<reference evidence="7 8" key="1">
    <citation type="submission" date="2019-07" db="EMBL/GenBank/DDBJ databases">
        <title>Whole genome shotgun sequence of Reyranella soli NBRC 108950.</title>
        <authorList>
            <person name="Hosoyama A."/>
            <person name="Uohara A."/>
            <person name="Ohji S."/>
            <person name="Ichikawa N."/>
        </authorList>
    </citation>
    <scope>NUCLEOTIDE SEQUENCE [LARGE SCALE GENOMIC DNA]</scope>
    <source>
        <strain evidence="7 8">NBRC 108950</strain>
    </source>
</reference>
<feature type="transmembrane region" description="Helical" evidence="6">
    <location>
        <begin position="277"/>
        <end position="299"/>
    </location>
</feature>
<dbReference type="InterPro" id="IPR043428">
    <property type="entry name" value="LivM-like"/>
</dbReference>
<dbReference type="EMBL" id="BKAJ01000140">
    <property type="protein sequence ID" value="GEP59810.1"/>
    <property type="molecule type" value="Genomic_DNA"/>
</dbReference>
<keyword evidence="2" id="KW-1003">Cell membrane</keyword>
<dbReference type="AlphaFoldDB" id="A0A512NLI6"/>
<evidence type="ECO:0000256" key="5">
    <source>
        <dbReference type="ARBA" id="ARBA00023136"/>
    </source>
</evidence>
<feature type="transmembrane region" description="Helical" evidence="6">
    <location>
        <begin position="85"/>
        <end position="104"/>
    </location>
</feature>
<dbReference type="PANTHER" id="PTHR30482">
    <property type="entry name" value="HIGH-AFFINITY BRANCHED-CHAIN AMINO ACID TRANSPORT SYSTEM PERMEASE"/>
    <property type="match status" value="1"/>
</dbReference>
<keyword evidence="5 6" id="KW-0472">Membrane</keyword>
<feature type="transmembrane region" description="Helical" evidence="6">
    <location>
        <begin position="203"/>
        <end position="220"/>
    </location>
</feature>
<dbReference type="InterPro" id="IPR001851">
    <property type="entry name" value="ABC_transp_permease"/>
</dbReference>
<evidence type="ECO:0008006" key="9">
    <source>
        <dbReference type="Google" id="ProtNLM"/>
    </source>
</evidence>
<feature type="transmembrane region" description="Helical" evidence="6">
    <location>
        <begin position="35"/>
        <end position="53"/>
    </location>
</feature>
<dbReference type="GO" id="GO:0005886">
    <property type="term" value="C:plasma membrane"/>
    <property type="evidence" value="ECO:0007669"/>
    <property type="project" value="UniProtKB-SubCell"/>
</dbReference>
<evidence type="ECO:0000313" key="8">
    <source>
        <dbReference type="Proteomes" id="UP000321058"/>
    </source>
</evidence>
<evidence type="ECO:0000256" key="2">
    <source>
        <dbReference type="ARBA" id="ARBA00022475"/>
    </source>
</evidence>
<evidence type="ECO:0000256" key="1">
    <source>
        <dbReference type="ARBA" id="ARBA00004651"/>
    </source>
</evidence>
<feature type="transmembrane region" description="Helical" evidence="6">
    <location>
        <begin position="154"/>
        <end position="182"/>
    </location>
</feature>
<feature type="transmembrane region" description="Helical" evidence="6">
    <location>
        <begin position="240"/>
        <end position="265"/>
    </location>
</feature>
<dbReference type="Pfam" id="PF02653">
    <property type="entry name" value="BPD_transp_2"/>
    <property type="match status" value="1"/>
</dbReference>
<dbReference type="PANTHER" id="PTHR30482:SF17">
    <property type="entry name" value="ABC TRANSPORTER ATP-BINDING PROTEIN"/>
    <property type="match status" value="1"/>
</dbReference>
<evidence type="ECO:0000256" key="3">
    <source>
        <dbReference type="ARBA" id="ARBA00022692"/>
    </source>
</evidence>
<organism evidence="7 8">
    <name type="scientific">Reyranella soli</name>
    <dbReference type="NCBI Taxonomy" id="1230389"/>
    <lineage>
        <taxon>Bacteria</taxon>
        <taxon>Pseudomonadati</taxon>
        <taxon>Pseudomonadota</taxon>
        <taxon>Alphaproteobacteria</taxon>
        <taxon>Hyphomicrobiales</taxon>
        <taxon>Reyranellaceae</taxon>
        <taxon>Reyranella</taxon>
    </lineage>
</organism>
<sequence>MPQRRDLIASAIVVLLLALLPLAGSRYAIDLTTEVMIYALFALSLNVLIGFTGNISFGHAAYFAIGGYACAILLTTYGWPLALALPAAVVLAGLVAAVVGYFCVRLTQIYFAMLTLAFAMLVWGVAFKWKEVTGGDDGFTGIKMPEIIAHHVGYFYFTLVVVAAGIAALWVICHSAFGLTLVAIRENSVRAGFIGVDTRHMRWAAFTVAGTFGGLAGALFGMYHRGMYIENAFWTESANVLIMVLLGGIYSFIGPIIGAAVLHLLQTFTNQYTPYWPTVLGLILLVIVMVLPDGLIGLVRRVRARGGRP</sequence>
<dbReference type="GO" id="GO:0015658">
    <property type="term" value="F:branched-chain amino acid transmembrane transporter activity"/>
    <property type="evidence" value="ECO:0007669"/>
    <property type="project" value="InterPro"/>
</dbReference>
<name>A0A512NLI6_9HYPH</name>
<gene>
    <name evidence="7" type="ORF">RSO01_69760</name>
</gene>
<feature type="transmembrane region" description="Helical" evidence="6">
    <location>
        <begin position="109"/>
        <end position="129"/>
    </location>
</feature>
<dbReference type="CDD" id="cd06581">
    <property type="entry name" value="TM_PBP1_LivM_like"/>
    <property type="match status" value="1"/>
</dbReference>
<comment type="caution">
    <text evidence="7">The sequence shown here is derived from an EMBL/GenBank/DDBJ whole genome shotgun (WGS) entry which is preliminary data.</text>
</comment>
<keyword evidence="4 6" id="KW-1133">Transmembrane helix</keyword>